<dbReference type="PROSITE" id="PS50052">
    <property type="entry name" value="GUANYLATE_KINASE_2"/>
    <property type="match status" value="1"/>
</dbReference>
<evidence type="ECO:0000256" key="6">
    <source>
        <dbReference type="ARBA" id="ARBA00022490"/>
    </source>
</evidence>
<dbReference type="PANTHER" id="PTHR23117:SF13">
    <property type="entry name" value="GUANYLATE KINASE"/>
    <property type="match status" value="1"/>
</dbReference>
<keyword evidence="10" id="KW-0067">ATP-binding</keyword>
<keyword evidence="9 14" id="KW-0418">Kinase</keyword>
<dbReference type="InterPro" id="IPR017665">
    <property type="entry name" value="Guanylate_kinase"/>
</dbReference>
<organism evidence="14">
    <name type="scientific">Candidatus Paraimprobicoccus trichonymphae</name>
    <dbReference type="NCBI Taxonomy" id="3033793"/>
    <lineage>
        <taxon>Bacteria</taxon>
        <taxon>Bacillati</taxon>
        <taxon>Bacillota</taxon>
        <taxon>Clostridia</taxon>
        <taxon>Candidatus Paraimprobicoccus</taxon>
    </lineage>
</organism>
<comment type="catalytic activity">
    <reaction evidence="12">
        <text>GMP + ATP = GDP + ADP</text>
        <dbReference type="Rhea" id="RHEA:20780"/>
        <dbReference type="ChEBI" id="CHEBI:30616"/>
        <dbReference type="ChEBI" id="CHEBI:58115"/>
        <dbReference type="ChEBI" id="CHEBI:58189"/>
        <dbReference type="ChEBI" id="CHEBI:456216"/>
        <dbReference type="EC" id="2.7.4.8"/>
    </reaction>
</comment>
<dbReference type="NCBIfam" id="TIGR03263">
    <property type="entry name" value="guanyl_kin"/>
    <property type="match status" value="1"/>
</dbReference>
<dbReference type="KEGG" id="ptrh:RsTaC01_0434"/>
<dbReference type="PANTHER" id="PTHR23117">
    <property type="entry name" value="GUANYLATE KINASE-RELATED"/>
    <property type="match status" value="1"/>
</dbReference>
<comment type="function">
    <text evidence="1">Essential for recycling GMP and indirectly, cGMP.</text>
</comment>
<dbReference type="Gene3D" id="3.40.50.300">
    <property type="entry name" value="P-loop containing nucleotide triphosphate hydrolases"/>
    <property type="match status" value="1"/>
</dbReference>
<dbReference type="InterPro" id="IPR020590">
    <property type="entry name" value="Guanylate_kinase_CS"/>
</dbReference>
<keyword evidence="8" id="KW-0547">Nucleotide-binding</keyword>
<dbReference type="InterPro" id="IPR008145">
    <property type="entry name" value="GK/Ca_channel_bsu"/>
</dbReference>
<dbReference type="InterPro" id="IPR027417">
    <property type="entry name" value="P-loop_NTPase"/>
</dbReference>
<evidence type="ECO:0000256" key="9">
    <source>
        <dbReference type="ARBA" id="ARBA00022777"/>
    </source>
</evidence>
<keyword evidence="6" id="KW-0963">Cytoplasm</keyword>
<gene>
    <name evidence="14" type="ORF">RsTaC01_0434</name>
</gene>
<dbReference type="AlphaFoldDB" id="A0AA48KZ74"/>
<evidence type="ECO:0000256" key="5">
    <source>
        <dbReference type="ARBA" id="ARBA00016296"/>
    </source>
</evidence>
<dbReference type="Proteomes" id="UP001335720">
    <property type="component" value="Chromosome"/>
</dbReference>
<accession>A0AA48KZ74</accession>
<evidence type="ECO:0000259" key="13">
    <source>
        <dbReference type="PROSITE" id="PS50052"/>
    </source>
</evidence>
<comment type="similarity">
    <text evidence="3">Belongs to the guanylate kinase family.</text>
</comment>
<evidence type="ECO:0000256" key="10">
    <source>
        <dbReference type="ARBA" id="ARBA00022840"/>
    </source>
</evidence>
<dbReference type="Pfam" id="PF00625">
    <property type="entry name" value="Guanylate_kin"/>
    <property type="match status" value="1"/>
</dbReference>
<dbReference type="FunFam" id="3.30.63.10:FF:000005">
    <property type="entry name" value="Guanylate kinase"/>
    <property type="match status" value="1"/>
</dbReference>
<feature type="domain" description="Guanylate kinase-like" evidence="13">
    <location>
        <begin position="4"/>
        <end position="186"/>
    </location>
</feature>
<reference evidence="14" key="1">
    <citation type="journal article" date="2023" name="ISME J.">
        <title>Emergence of putative energy parasites within Clostridia revealed by genome analysis of a novel endosymbiotic clade.</title>
        <authorList>
            <person name="Takahashi K."/>
            <person name="Kuwahara H."/>
            <person name="Horikawa Y."/>
            <person name="Izawa K."/>
            <person name="Kato D."/>
            <person name="Inagaki T."/>
            <person name="Yuki M."/>
            <person name="Ohkuma M."/>
            <person name="Hongoh Y."/>
        </authorList>
    </citation>
    <scope>NUCLEOTIDE SEQUENCE</scope>
    <source>
        <strain evidence="14">RsTa-C01</strain>
    </source>
</reference>
<evidence type="ECO:0000256" key="7">
    <source>
        <dbReference type="ARBA" id="ARBA00022679"/>
    </source>
</evidence>
<dbReference type="SUPFAM" id="SSF52540">
    <property type="entry name" value="P-loop containing nucleoside triphosphate hydrolases"/>
    <property type="match status" value="1"/>
</dbReference>
<dbReference type="GO" id="GO:0005524">
    <property type="term" value="F:ATP binding"/>
    <property type="evidence" value="ECO:0007669"/>
    <property type="project" value="UniProtKB-KW"/>
</dbReference>
<evidence type="ECO:0000256" key="8">
    <source>
        <dbReference type="ARBA" id="ARBA00022741"/>
    </source>
</evidence>
<evidence type="ECO:0000256" key="4">
    <source>
        <dbReference type="ARBA" id="ARBA00012961"/>
    </source>
</evidence>
<evidence type="ECO:0000256" key="3">
    <source>
        <dbReference type="ARBA" id="ARBA00005790"/>
    </source>
</evidence>
<dbReference type="GO" id="GO:0004385">
    <property type="term" value="F:GMP kinase activity"/>
    <property type="evidence" value="ECO:0007669"/>
    <property type="project" value="UniProtKB-EC"/>
</dbReference>
<dbReference type="SMART" id="SM00072">
    <property type="entry name" value="GuKc"/>
    <property type="match status" value="1"/>
</dbReference>
<comment type="subcellular location">
    <subcellularLocation>
        <location evidence="2">Cytoplasm</location>
    </subcellularLocation>
</comment>
<evidence type="ECO:0000256" key="11">
    <source>
        <dbReference type="ARBA" id="ARBA00030128"/>
    </source>
</evidence>
<proteinExistence type="inferred from homology"/>
<dbReference type="GO" id="GO:0005829">
    <property type="term" value="C:cytosol"/>
    <property type="evidence" value="ECO:0007669"/>
    <property type="project" value="TreeGrafter"/>
</dbReference>
<dbReference type="EC" id="2.7.4.8" evidence="4"/>
<dbReference type="EMBL" id="AP027925">
    <property type="protein sequence ID" value="BED92622.1"/>
    <property type="molecule type" value="Genomic_DNA"/>
</dbReference>
<name>A0AA48KZ74_9FIRM</name>
<protein>
    <recommendedName>
        <fullName evidence="5">Guanylate kinase</fullName>
        <ecNumber evidence="4">2.7.4.8</ecNumber>
    </recommendedName>
    <alternativeName>
        <fullName evidence="11">GMP kinase</fullName>
    </alternativeName>
</protein>
<dbReference type="CDD" id="cd00071">
    <property type="entry name" value="GMPK"/>
    <property type="match status" value="1"/>
</dbReference>
<evidence type="ECO:0000256" key="1">
    <source>
        <dbReference type="ARBA" id="ARBA00003531"/>
    </source>
</evidence>
<sequence length="206" mass="23856">MSIKILVVISGPSGVGKSTLIKEILNKKIKNLSLSVSFTTRKPRNNEKNGENYFFISNQKFKKLIQQEKFLEYNEYCGNYYGTLKETVDGFLNSEEVLILELETLGYFDVKKIYPNSIGVFILSPGFKVLKERILFRNSQDRCDTNNVSDRLEKAKKEIMLAENYDYVIVNENLEKSINDILKIIESENLKTIKNKNLIYEVLNND</sequence>
<evidence type="ECO:0000256" key="2">
    <source>
        <dbReference type="ARBA" id="ARBA00004496"/>
    </source>
</evidence>
<dbReference type="InterPro" id="IPR008144">
    <property type="entry name" value="Guanylate_kin-like_dom"/>
</dbReference>
<evidence type="ECO:0000313" key="14">
    <source>
        <dbReference type="EMBL" id="BED92622.1"/>
    </source>
</evidence>
<keyword evidence="7" id="KW-0808">Transferase</keyword>
<dbReference type="Gene3D" id="3.30.63.10">
    <property type="entry name" value="Guanylate Kinase phosphate binding domain"/>
    <property type="match status" value="1"/>
</dbReference>
<dbReference type="PROSITE" id="PS00856">
    <property type="entry name" value="GUANYLATE_KINASE_1"/>
    <property type="match status" value="1"/>
</dbReference>
<evidence type="ECO:0000256" key="12">
    <source>
        <dbReference type="ARBA" id="ARBA00048594"/>
    </source>
</evidence>